<dbReference type="RefSeq" id="WP_227871180.1">
    <property type="nucleotide sequence ID" value="NZ_CP024988.1"/>
</dbReference>
<name>A0A2Z3YTL6_9CORY</name>
<feature type="domain" description="DUF6286" evidence="3">
    <location>
        <begin position="102"/>
        <end position="201"/>
    </location>
</feature>
<evidence type="ECO:0000313" key="5">
    <source>
        <dbReference type="Proteomes" id="UP000247696"/>
    </source>
</evidence>
<dbReference type="InterPro" id="IPR046253">
    <property type="entry name" value="DUF6286"/>
</dbReference>
<protein>
    <recommendedName>
        <fullName evidence="3">DUF6286 domain-containing protein</fullName>
    </recommendedName>
</protein>
<accession>A0A2Z3YTL6</accession>
<dbReference type="EMBL" id="CP024988">
    <property type="protein sequence ID" value="AWT25387.1"/>
    <property type="molecule type" value="Genomic_DNA"/>
</dbReference>
<evidence type="ECO:0000313" key="4">
    <source>
        <dbReference type="EMBL" id="AWT25387.1"/>
    </source>
</evidence>
<keyword evidence="5" id="KW-1185">Reference proteome</keyword>
<feature type="region of interest" description="Disordered" evidence="1">
    <location>
        <begin position="1"/>
        <end position="38"/>
    </location>
</feature>
<evidence type="ECO:0000259" key="3">
    <source>
        <dbReference type="Pfam" id="PF19803"/>
    </source>
</evidence>
<dbReference type="Proteomes" id="UP000247696">
    <property type="component" value="Chromosome"/>
</dbReference>
<feature type="transmembrane region" description="Helical" evidence="2">
    <location>
        <begin position="89"/>
        <end position="112"/>
    </location>
</feature>
<dbReference type="AlphaFoldDB" id="A0A2Z3YTL6"/>
<keyword evidence="2" id="KW-0472">Membrane</keyword>
<proteinExistence type="predicted"/>
<dbReference type="KEGG" id="cpre:Csp1_05730"/>
<feature type="compositionally biased region" description="Polar residues" evidence="1">
    <location>
        <begin position="1"/>
        <end position="18"/>
    </location>
</feature>
<gene>
    <name evidence="4" type="ORF">Csp1_05730</name>
</gene>
<dbReference type="STRING" id="1737425.GCA_900049755_00800"/>
<organism evidence="4 5">
    <name type="scientific">Corynebacterium provencense</name>
    <dbReference type="NCBI Taxonomy" id="1737425"/>
    <lineage>
        <taxon>Bacteria</taxon>
        <taxon>Bacillati</taxon>
        <taxon>Actinomycetota</taxon>
        <taxon>Actinomycetes</taxon>
        <taxon>Mycobacteriales</taxon>
        <taxon>Corynebacteriaceae</taxon>
        <taxon>Corynebacterium</taxon>
    </lineage>
</organism>
<dbReference type="Pfam" id="PF19803">
    <property type="entry name" value="DUF6286"/>
    <property type="match status" value="1"/>
</dbReference>
<reference evidence="5" key="1">
    <citation type="submission" date="2017-11" db="EMBL/GenBank/DDBJ databases">
        <title>Otitis media/interna in a cat caused by the recently described species Corynebacterium provencense.</title>
        <authorList>
            <person name="Kittl S."/>
            <person name="Brodard I."/>
            <person name="Rychener L."/>
            <person name="Jores J."/>
            <person name="Roosje P."/>
            <person name="Gobeli Brawand S."/>
        </authorList>
    </citation>
    <scope>NUCLEOTIDE SEQUENCE [LARGE SCALE GENOMIC DNA]</scope>
    <source>
        <strain evidence="5">17KM38</strain>
    </source>
</reference>
<feature type="transmembrane region" description="Helical" evidence="2">
    <location>
        <begin position="44"/>
        <end position="69"/>
    </location>
</feature>
<evidence type="ECO:0000256" key="2">
    <source>
        <dbReference type="SAM" id="Phobius"/>
    </source>
</evidence>
<keyword evidence="2" id="KW-0812">Transmembrane</keyword>
<evidence type="ECO:0000256" key="1">
    <source>
        <dbReference type="SAM" id="MobiDB-lite"/>
    </source>
</evidence>
<keyword evidence="2" id="KW-1133">Transmembrane helix</keyword>
<sequence length="213" mass="22491">MSRTEITDTGTRPSSTDRAVTDNRDTPPSADPAPRPAASPRARWLTMLLGLLLVAAGAAAVHDLLVVRGSLSDSQWLTPAYTWIADLHYAPWILPASVVSAVLALLLLVAAFRPRTRTHLSFAGDSALHARPVDIARLSTAAAERARGVLRASTVATRKKITVTVTSAARDTADRDAVTTAVTREVGNVASLLDPTPTVTVKITSPTTGGDKR</sequence>